<feature type="transmembrane region" description="Helical" evidence="17">
    <location>
        <begin position="179"/>
        <end position="203"/>
    </location>
</feature>
<dbReference type="InterPro" id="IPR003945">
    <property type="entry name" value="NU5C-like"/>
</dbReference>
<feature type="transmembrane region" description="Helical" evidence="17">
    <location>
        <begin position="556"/>
        <end position="574"/>
    </location>
</feature>
<feature type="transmembrane region" description="Helical" evidence="17">
    <location>
        <begin position="330"/>
        <end position="354"/>
    </location>
</feature>
<gene>
    <name evidence="21" type="primary">nad5</name>
</gene>
<evidence type="ECO:0000256" key="3">
    <source>
        <dbReference type="ARBA" id="ARBA00012944"/>
    </source>
</evidence>
<feature type="transmembrane region" description="Helical" evidence="17">
    <location>
        <begin position="48"/>
        <end position="72"/>
    </location>
</feature>
<evidence type="ECO:0000256" key="1">
    <source>
        <dbReference type="ARBA" id="ARBA00003257"/>
    </source>
</evidence>
<keyword evidence="7 17" id="KW-0812">Transmembrane</keyword>
<dbReference type="GO" id="GO:0042773">
    <property type="term" value="P:ATP synthesis coupled electron transport"/>
    <property type="evidence" value="ECO:0007669"/>
    <property type="project" value="InterPro"/>
</dbReference>
<evidence type="ECO:0000256" key="4">
    <source>
        <dbReference type="ARBA" id="ARBA00021096"/>
    </source>
</evidence>
<accession>A0A7H1KHY6</accession>
<evidence type="ECO:0000256" key="7">
    <source>
        <dbReference type="ARBA" id="ARBA00022692"/>
    </source>
</evidence>
<evidence type="ECO:0000259" key="18">
    <source>
        <dbReference type="Pfam" id="PF00361"/>
    </source>
</evidence>
<evidence type="ECO:0000256" key="17">
    <source>
        <dbReference type="RuleBase" id="RU003404"/>
    </source>
</evidence>
<dbReference type="GO" id="GO:0005743">
    <property type="term" value="C:mitochondrial inner membrane"/>
    <property type="evidence" value="ECO:0007669"/>
    <property type="project" value="UniProtKB-SubCell"/>
</dbReference>
<protein>
    <recommendedName>
        <fullName evidence="4 17">NADH-ubiquinone oxidoreductase chain 5</fullName>
        <ecNumber evidence="3 17">7.1.1.2</ecNumber>
    </recommendedName>
</protein>
<name>A0A7H1KHY6_9CUCU</name>
<evidence type="ECO:0000256" key="11">
    <source>
        <dbReference type="ARBA" id="ARBA00022989"/>
    </source>
</evidence>
<dbReference type="InterPro" id="IPR010934">
    <property type="entry name" value="NADH_DH_su5_C"/>
</dbReference>
<keyword evidence="5 17" id="KW-0813">Transport</keyword>
<dbReference type="Pfam" id="PF00361">
    <property type="entry name" value="Proton_antipo_M"/>
    <property type="match status" value="1"/>
</dbReference>
<dbReference type="InterPro" id="IPR001516">
    <property type="entry name" value="Proton_antipo_N"/>
</dbReference>
<dbReference type="InterPro" id="IPR001750">
    <property type="entry name" value="ND/Mrp_TM"/>
</dbReference>
<dbReference type="PRINTS" id="PR01435">
    <property type="entry name" value="NPOXDRDTASE5"/>
</dbReference>
<comment type="catalytic activity">
    <reaction evidence="16 17">
        <text>a ubiquinone + NADH + 5 H(+)(in) = a ubiquinol + NAD(+) + 4 H(+)(out)</text>
        <dbReference type="Rhea" id="RHEA:29091"/>
        <dbReference type="Rhea" id="RHEA-COMP:9565"/>
        <dbReference type="Rhea" id="RHEA-COMP:9566"/>
        <dbReference type="ChEBI" id="CHEBI:15378"/>
        <dbReference type="ChEBI" id="CHEBI:16389"/>
        <dbReference type="ChEBI" id="CHEBI:17976"/>
        <dbReference type="ChEBI" id="CHEBI:57540"/>
        <dbReference type="ChEBI" id="CHEBI:57945"/>
        <dbReference type="EC" id="7.1.1.2"/>
    </reaction>
</comment>
<geneLocation type="mitochondrion" evidence="21"/>
<feature type="transmembrane region" description="Helical" evidence="17">
    <location>
        <begin position="374"/>
        <end position="400"/>
    </location>
</feature>
<dbReference type="Pfam" id="PF00662">
    <property type="entry name" value="Proton_antipo_N"/>
    <property type="match status" value="1"/>
</dbReference>
<evidence type="ECO:0000259" key="20">
    <source>
        <dbReference type="Pfam" id="PF06455"/>
    </source>
</evidence>
<comment type="similarity">
    <text evidence="17">Belongs to the complex I subunit 5 family.</text>
</comment>
<feature type="transmembrane region" description="Helical" evidence="17">
    <location>
        <begin position="7"/>
        <end position="28"/>
    </location>
</feature>
<comment type="function">
    <text evidence="17">Core subunit of the mitochondrial membrane respiratory chain NADH dehydrogenase (Complex I) which catalyzes electron transfer from NADH through the respiratory chain, using ubiquinone as an electron acceptor. Essential for the catalytic activity and assembly of complex I.</text>
</comment>
<keyword evidence="9" id="KW-1278">Translocase</keyword>
<keyword evidence="6" id="KW-0679">Respiratory chain</keyword>
<evidence type="ECO:0000259" key="19">
    <source>
        <dbReference type="Pfam" id="PF00662"/>
    </source>
</evidence>
<feature type="transmembrane region" description="Helical" evidence="17">
    <location>
        <begin position="294"/>
        <end position="318"/>
    </location>
</feature>
<dbReference type="EMBL" id="MT653606">
    <property type="protein sequence ID" value="QNT26902.1"/>
    <property type="molecule type" value="Genomic_DNA"/>
</dbReference>
<feature type="transmembrane region" description="Helical" evidence="17">
    <location>
        <begin position="149"/>
        <end position="167"/>
    </location>
</feature>
<dbReference type="PANTHER" id="PTHR42829">
    <property type="entry name" value="NADH-UBIQUINONE OXIDOREDUCTASE CHAIN 5"/>
    <property type="match status" value="1"/>
</dbReference>
<keyword evidence="10" id="KW-0249">Electron transport</keyword>
<evidence type="ECO:0000256" key="16">
    <source>
        <dbReference type="ARBA" id="ARBA00049551"/>
    </source>
</evidence>
<sequence>MVVCVLVFSLFLVFSLVLYFVSLIFLFHNLGVYMEFEVLSFNSLSIELVVFLDWVSLMFSSFVFFISSMIMIYSSEYMGTEKNLSRFIYMMILFVLSMMVVIMSCNLVFILLGWDGLGLTSYLLVVYYQNVKSYNAGMLTVLSNRIGDVSILLAIVLMASMGSWSFVGVLEILSEKESFIFLSLLIILAAMTKSAQIPFSAWLPAAMAAPTPVSSLVHSSTLVTAGVYLLFRFSDLLSWEVKEVFLYFSLFTMFLAGLGANFEYDLKKIIALSTLSQLGMMMTVFYLGGSDLAFFHLLMHALFKALLFMCAGVIIHSVGGFQDIRLMGGLFQFFPITCMCFCVSILALCGLPFLSGFYSKDLIVEVFSMGISSLLIYCIFFLSIGLTVSYSMRLIFYVFLGRFNLLSMNKLGEGESSFMLGSMMFLCVLVIFKGSMLGWMGFPTPYFIVLPVFMKMMVLLLIFLGSVVGYSIFSSEIIWGSNSLKVYRMSMFLSGMWNLPVLCTSSLNLGVLGMGKLYSKNLDFGWTELYGSKGLFMCVKNLVYVFQAISRNHLKLYLLLVWGGFLVLVLFFILI</sequence>
<dbReference type="GO" id="GO:0008137">
    <property type="term" value="F:NADH dehydrogenase (ubiquinone) activity"/>
    <property type="evidence" value="ECO:0007669"/>
    <property type="project" value="UniProtKB-EC"/>
</dbReference>
<evidence type="ECO:0000313" key="21">
    <source>
        <dbReference type="EMBL" id="QNT26902.1"/>
    </source>
</evidence>
<evidence type="ECO:0000256" key="2">
    <source>
        <dbReference type="ARBA" id="ARBA00004448"/>
    </source>
</evidence>
<evidence type="ECO:0000256" key="9">
    <source>
        <dbReference type="ARBA" id="ARBA00022967"/>
    </source>
</evidence>
<evidence type="ECO:0000256" key="6">
    <source>
        <dbReference type="ARBA" id="ARBA00022660"/>
    </source>
</evidence>
<keyword evidence="15 17" id="KW-0472">Membrane</keyword>
<evidence type="ECO:0000256" key="10">
    <source>
        <dbReference type="ARBA" id="ARBA00022982"/>
    </source>
</evidence>
<comment type="subcellular location">
    <subcellularLocation>
        <location evidence="2">Mitochondrion inner membrane</location>
        <topology evidence="2">Multi-pass membrane protein</topology>
    </subcellularLocation>
</comment>
<comment type="function">
    <text evidence="1">Core subunit of the mitochondrial membrane respiratory chain NADH dehydrogenase (Complex I) that is believed to belong to the minimal assembly required for catalysis. Complex I functions in the transfer of electrons from NADH to the respiratory chain. The immediate electron acceptor for the enzyme is believed to be ubiquinone.</text>
</comment>
<dbReference type="EC" id="7.1.1.2" evidence="3 17"/>
<dbReference type="PRINTS" id="PR01434">
    <property type="entry name" value="NADHDHGNASE5"/>
</dbReference>
<keyword evidence="13 17" id="KW-0830">Ubiquinone</keyword>
<keyword evidence="14 17" id="KW-0496">Mitochondrion</keyword>
<keyword evidence="8" id="KW-0999">Mitochondrion inner membrane</keyword>
<proteinExistence type="inferred from homology"/>
<feature type="domain" description="NADH:quinone oxidoreductase/Mrp antiporter transmembrane" evidence="18">
    <location>
        <begin position="105"/>
        <end position="385"/>
    </location>
</feature>
<feature type="transmembrane region" description="Helical" evidence="17">
    <location>
        <begin position="530"/>
        <end position="549"/>
    </location>
</feature>
<feature type="domain" description="NADH-Ubiquinone oxidoreductase (complex I) chain 5 N-terminal" evidence="19">
    <location>
        <begin position="40"/>
        <end position="87"/>
    </location>
</feature>
<keyword evidence="12 17" id="KW-0520">NAD</keyword>
<keyword evidence="11 17" id="KW-1133">Transmembrane helix</keyword>
<evidence type="ECO:0000256" key="12">
    <source>
        <dbReference type="ARBA" id="ARBA00023027"/>
    </source>
</evidence>
<dbReference type="GO" id="GO:0015990">
    <property type="term" value="P:electron transport coupled proton transport"/>
    <property type="evidence" value="ECO:0007669"/>
    <property type="project" value="TreeGrafter"/>
</dbReference>
<feature type="transmembrane region" description="Helical" evidence="17">
    <location>
        <begin position="494"/>
        <end position="518"/>
    </location>
</feature>
<feature type="domain" description="NADH dehydrogenase subunit 5 C-terminal" evidence="20">
    <location>
        <begin position="390"/>
        <end position="571"/>
    </location>
</feature>
<organism evidence="21">
    <name type="scientific">Trigonopterus ancora</name>
    <dbReference type="NCBI Taxonomy" id="2896812"/>
    <lineage>
        <taxon>Eukaryota</taxon>
        <taxon>Metazoa</taxon>
        <taxon>Ecdysozoa</taxon>
        <taxon>Arthropoda</taxon>
        <taxon>Hexapoda</taxon>
        <taxon>Insecta</taxon>
        <taxon>Pterygota</taxon>
        <taxon>Neoptera</taxon>
        <taxon>Endopterygota</taxon>
        <taxon>Coleoptera</taxon>
        <taxon>Polyphaga</taxon>
        <taxon>Cucujiformia</taxon>
        <taxon>Curculionidae</taxon>
        <taxon>Cryptorhynchinae</taxon>
        <taxon>Trigonopterus</taxon>
    </lineage>
</organism>
<feature type="transmembrane region" description="Helical" evidence="17">
    <location>
        <begin position="448"/>
        <end position="473"/>
    </location>
</feature>
<dbReference type="AlphaFoldDB" id="A0A7H1KHY6"/>
<feature type="transmembrane region" description="Helical" evidence="17">
    <location>
        <begin position="420"/>
        <end position="442"/>
    </location>
</feature>
<feature type="transmembrane region" description="Helical" evidence="17">
    <location>
        <begin position="269"/>
        <end position="288"/>
    </location>
</feature>
<dbReference type="GO" id="GO:0003954">
    <property type="term" value="F:NADH dehydrogenase activity"/>
    <property type="evidence" value="ECO:0007669"/>
    <property type="project" value="TreeGrafter"/>
</dbReference>
<feature type="transmembrane region" description="Helical" evidence="17">
    <location>
        <begin position="245"/>
        <end position="262"/>
    </location>
</feature>
<evidence type="ECO:0000256" key="5">
    <source>
        <dbReference type="ARBA" id="ARBA00022448"/>
    </source>
</evidence>
<evidence type="ECO:0000256" key="8">
    <source>
        <dbReference type="ARBA" id="ARBA00022792"/>
    </source>
</evidence>
<evidence type="ECO:0000256" key="14">
    <source>
        <dbReference type="ARBA" id="ARBA00023128"/>
    </source>
</evidence>
<dbReference type="Pfam" id="PF06455">
    <property type="entry name" value="NADH5_C"/>
    <property type="match status" value="1"/>
</dbReference>
<reference evidence="21" key="1">
    <citation type="submission" date="2020-06" db="EMBL/GenBank/DDBJ databases">
        <title>Mitochondrial genomes of twelve species of hyperdiverse Trigonopterus weevils.</title>
        <authorList>
            <person name="Narakusumo R.P."/>
            <person name="Pons J."/>
            <person name="Riedel A."/>
        </authorList>
    </citation>
    <scope>NUCLEOTIDE SEQUENCE</scope>
</reference>
<evidence type="ECO:0000256" key="13">
    <source>
        <dbReference type="ARBA" id="ARBA00023075"/>
    </source>
</evidence>
<evidence type="ECO:0000256" key="15">
    <source>
        <dbReference type="ARBA" id="ARBA00023136"/>
    </source>
</evidence>
<dbReference type="PANTHER" id="PTHR42829:SF2">
    <property type="entry name" value="NADH-UBIQUINONE OXIDOREDUCTASE CHAIN 5"/>
    <property type="match status" value="1"/>
</dbReference>